<gene>
    <name evidence="3" type="primary">LOC109471150</name>
</gene>
<feature type="region of interest" description="Disordered" evidence="1">
    <location>
        <begin position="1"/>
        <end position="55"/>
    </location>
</feature>
<feature type="compositionally biased region" description="Basic and acidic residues" evidence="1">
    <location>
        <begin position="13"/>
        <end position="23"/>
    </location>
</feature>
<keyword evidence="2" id="KW-1185">Reference proteome</keyword>
<dbReference type="GeneID" id="109471150"/>
<name>A0A6P4Z8J5_BRABE</name>
<accession>A0A6P4Z8J5</accession>
<protein>
    <submittedName>
        <fullName evidence="3">Uncharacterized protein LOC109471150</fullName>
    </submittedName>
</protein>
<reference evidence="3" key="1">
    <citation type="submission" date="2025-08" db="UniProtKB">
        <authorList>
            <consortium name="RefSeq"/>
        </authorList>
    </citation>
    <scope>IDENTIFICATION</scope>
    <source>
        <tissue evidence="3">Gonad</tissue>
    </source>
</reference>
<organism evidence="2 3">
    <name type="scientific">Branchiostoma belcheri</name>
    <name type="common">Amphioxus</name>
    <dbReference type="NCBI Taxonomy" id="7741"/>
    <lineage>
        <taxon>Eukaryota</taxon>
        <taxon>Metazoa</taxon>
        <taxon>Chordata</taxon>
        <taxon>Cephalochordata</taxon>
        <taxon>Leptocardii</taxon>
        <taxon>Amphioxiformes</taxon>
        <taxon>Branchiostomatidae</taxon>
        <taxon>Branchiostoma</taxon>
    </lineage>
</organism>
<sequence length="281" mass="30476">MSTPVLPQTDPRSLVEKTAEVTEKVPPTVKKHFKGAKGSSVVASTSGKDGGKETVSKVQSVDLTTGGTPPAQEKVPVTQAQAVVHTAAPSTSVSTAQSVQGLTLETLLGRIQSLEASRAAQSTDSVLRELTAYCGRREGAFSADWAMSLVETLVATARREGHQRKDEFIAYADELSHYTRLPNFRALVLRLFGSQAQVQAATKVLPFLSLMQLHKKRRRLCRDQIIARLRAVPLRISQGVGREESGMHRMRVSCVAHLSIGRGSARITKRSSSSCWNCLVS</sequence>
<dbReference type="Proteomes" id="UP000515135">
    <property type="component" value="Unplaced"/>
</dbReference>
<evidence type="ECO:0000313" key="2">
    <source>
        <dbReference type="Proteomes" id="UP000515135"/>
    </source>
</evidence>
<dbReference type="OrthoDB" id="10660510at2759"/>
<dbReference type="RefSeq" id="XP_019625946.1">
    <property type="nucleotide sequence ID" value="XM_019770387.1"/>
</dbReference>
<proteinExistence type="predicted"/>
<evidence type="ECO:0000313" key="3">
    <source>
        <dbReference type="RefSeq" id="XP_019625946.1"/>
    </source>
</evidence>
<dbReference type="AlphaFoldDB" id="A0A6P4Z8J5"/>
<evidence type="ECO:0000256" key="1">
    <source>
        <dbReference type="SAM" id="MobiDB-lite"/>
    </source>
</evidence>
<dbReference type="KEGG" id="bbel:109471150"/>